<dbReference type="Gene3D" id="3.30.890.10">
    <property type="entry name" value="Methyl-cpg-binding Protein 2, Chain A"/>
    <property type="match status" value="1"/>
</dbReference>
<evidence type="ECO:0000313" key="7">
    <source>
        <dbReference type="EMBL" id="EPS68132.1"/>
    </source>
</evidence>
<organism evidence="7 8">
    <name type="scientific">Genlisea aurea</name>
    <dbReference type="NCBI Taxonomy" id="192259"/>
    <lineage>
        <taxon>Eukaryota</taxon>
        <taxon>Viridiplantae</taxon>
        <taxon>Streptophyta</taxon>
        <taxon>Embryophyta</taxon>
        <taxon>Tracheophyta</taxon>
        <taxon>Spermatophyta</taxon>
        <taxon>Magnoliopsida</taxon>
        <taxon>eudicotyledons</taxon>
        <taxon>Gunneridae</taxon>
        <taxon>Pentapetalae</taxon>
        <taxon>asterids</taxon>
        <taxon>lamiids</taxon>
        <taxon>Lamiales</taxon>
        <taxon>Lentibulariaceae</taxon>
        <taxon>Genlisea</taxon>
    </lineage>
</organism>
<keyword evidence="8" id="KW-1185">Reference proteome</keyword>
<keyword evidence="4" id="KW-0804">Transcription</keyword>
<evidence type="ECO:0000256" key="1">
    <source>
        <dbReference type="ARBA" id="ARBA00004123"/>
    </source>
</evidence>
<evidence type="ECO:0000256" key="6">
    <source>
        <dbReference type="SAM" id="MobiDB-lite"/>
    </source>
</evidence>
<evidence type="ECO:0000256" key="2">
    <source>
        <dbReference type="ARBA" id="ARBA00023015"/>
    </source>
</evidence>
<keyword evidence="2" id="KW-0805">Transcription regulation</keyword>
<proteinExistence type="predicted"/>
<sequence length="89" mass="10116">IQRKQLCYWNSDQMVETSPDWLPPGFCQKVKYKDGRKIKYFLNSVTGAKFRSKNEVLSSVAEGSDILTSKHAHNGSRKAPSIAYSSEIY</sequence>
<evidence type="ECO:0000256" key="5">
    <source>
        <dbReference type="ARBA" id="ARBA00023242"/>
    </source>
</evidence>
<dbReference type="GO" id="GO:0005634">
    <property type="term" value="C:nucleus"/>
    <property type="evidence" value="ECO:0007669"/>
    <property type="project" value="UniProtKB-SubCell"/>
</dbReference>
<comment type="subcellular location">
    <subcellularLocation>
        <location evidence="1">Nucleus</location>
    </subcellularLocation>
</comment>
<evidence type="ECO:0008006" key="9">
    <source>
        <dbReference type="Google" id="ProtNLM"/>
    </source>
</evidence>
<dbReference type="GO" id="GO:0003677">
    <property type="term" value="F:DNA binding"/>
    <property type="evidence" value="ECO:0007669"/>
    <property type="project" value="UniProtKB-KW"/>
</dbReference>
<protein>
    <recommendedName>
        <fullName evidence="9">MBD domain-containing protein</fullName>
    </recommendedName>
</protein>
<reference evidence="7 8" key="1">
    <citation type="journal article" date="2013" name="BMC Genomics">
        <title>The miniature genome of a carnivorous plant Genlisea aurea contains a low number of genes and short non-coding sequences.</title>
        <authorList>
            <person name="Leushkin E.V."/>
            <person name="Sutormin R.A."/>
            <person name="Nabieva E.R."/>
            <person name="Penin A.A."/>
            <person name="Kondrashov A.S."/>
            <person name="Logacheva M.D."/>
        </authorList>
    </citation>
    <scope>NUCLEOTIDE SEQUENCE [LARGE SCALE GENOMIC DNA]</scope>
</reference>
<dbReference type="EMBL" id="AUSU01002771">
    <property type="protein sequence ID" value="EPS68132.1"/>
    <property type="molecule type" value="Genomic_DNA"/>
</dbReference>
<dbReference type="AlphaFoldDB" id="S8E6U6"/>
<feature type="region of interest" description="Disordered" evidence="6">
    <location>
        <begin position="70"/>
        <end position="89"/>
    </location>
</feature>
<evidence type="ECO:0000313" key="8">
    <source>
        <dbReference type="Proteomes" id="UP000015453"/>
    </source>
</evidence>
<dbReference type="Proteomes" id="UP000015453">
    <property type="component" value="Unassembled WGS sequence"/>
</dbReference>
<feature type="non-terminal residue" evidence="7">
    <location>
        <position position="1"/>
    </location>
</feature>
<dbReference type="InterPro" id="IPR016177">
    <property type="entry name" value="DNA-bd_dom_sf"/>
</dbReference>
<gene>
    <name evidence="7" type="ORF">M569_06642</name>
</gene>
<keyword evidence="3" id="KW-0238">DNA-binding</keyword>
<dbReference type="SUPFAM" id="SSF54171">
    <property type="entry name" value="DNA-binding domain"/>
    <property type="match status" value="1"/>
</dbReference>
<keyword evidence="5" id="KW-0539">Nucleus</keyword>
<dbReference type="OrthoDB" id="10072024at2759"/>
<comment type="caution">
    <text evidence="7">The sequence shown here is derived from an EMBL/GenBank/DDBJ whole genome shotgun (WGS) entry which is preliminary data.</text>
</comment>
<evidence type="ECO:0000256" key="4">
    <source>
        <dbReference type="ARBA" id="ARBA00023163"/>
    </source>
</evidence>
<name>S8E6U6_9LAMI</name>
<evidence type="ECO:0000256" key="3">
    <source>
        <dbReference type="ARBA" id="ARBA00023125"/>
    </source>
</evidence>
<accession>S8E6U6</accession>